<dbReference type="EMBL" id="SHBI01000001">
    <property type="protein sequence ID" value="RZO23215.1"/>
    <property type="molecule type" value="Genomic_DNA"/>
</dbReference>
<evidence type="ECO:0000313" key="3">
    <source>
        <dbReference type="EMBL" id="RZO23215.1"/>
    </source>
</evidence>
<dbReference type="PROSITE" id="PS51257">
    <property type="entry name" value="PROKAR_LIPOPROTEIN"/>
    <property type="match status" value="1"/>
</dbReference>
<feature type="domain" description="PDZ" evidence="2">
    <location>
        <begin position="51"/>
        <end position="147"/>
    </location>
</feature>
<protein>
    <submittedName>
        <fullName evidence="3">PDZ domain-containing protein</fullName>
    </submittedName>
</protein>
<reference evidence="3 4" key="1">
    <citation type="submission" date="2019-02" db="EMBL/GenBank/DDBJ databases">
        <title>Prokaryotic population dynamics and viral predation in marine succession experiment using metagenomics: the confinement effect.</title>
        <authorList>
            <person name="Haro-Moreno J.M."/>
            <person name="Rodriguez-Valera F."/>
            <person name="Lopez-Perez M."/>
        </authorList>
    </citation>
    <scope>NUCLEOTIDE SEQUENCE [LARGE SCALE GENOMIC DNA]</scope>
    <source>
        <strain evidence="3">MED-G163</strain>
    </source>
</reference>
<proteinExistence type="predicted"/>
<evidence type="ECO:0000259" key="2">
    <source>
        <dbReference type="PROSITE" id="PS50106"/>
    </source>
</evidence>
<dbReference type="Proteomes" id="UP000315782">
    <property type="component" value="Unassembled WGS sequence"/>
</dbReference>
<dbReference type="PROSITE" id="PS50106">
    <property type="entry name" value="PDZ"/>
    <property type="match status" value="1"/>
</dbReference>
<accession>A0A520MPU5</accession>
<dbReference type="InterPro" id="IPR001478">
    <property type="entry name" value="PDZ"/>
</dbReference>
<dbReference type="SUPFAM" id="SSF50156">
    <property type="entry name" value="PDZ domain-like"/>
    <property type="match status" value="1"/>
</dbReference>
<gene>
    <name evidence="3" type="ORF">EVA96_00150</name>
</gene>
<name>A0A520MPU5_9GAMM</name>
<feature type="signal peptide" evidence="1">
    <location>
        <begin position="1"/>
        <end position="25"/>
    </location>
</feature>
<dbReference type="AlphaFoldDB" id="A0A520MPU5"/>
<comment type="caution">
    <text evidence="3">The sequence shown here is derived from an EMBL/GenBank/DDBJ whole genome shotgun (WGS) entry which is preliminary data.</text>
</comment>
<feature type="chain" id="PRO_5021904302" evidence="1">
    <location>
        <begin position="26"/>
        <end position="242"/>
    </location>
</feature>
<evidence type="ECO:0000313" key="4">
    <source>
        <dbReference type="Proteomes" id="UP000315782"/>
    </source>
</evidence>
<dbReference type="Gene3D" id="2.30.42.10">
    <property type="match status" value="1"/>
</dbReference>
<dbReference type="InterPro" id="IPR036034">
    <property type="entry name" value="PDZ_sf"/>
</dbReference>
<sequence>MNKLKLAFSLMAVIFVIGCSNTSNDSNKANEDLAMAWVEAGYTGKAEAIAMVTNNMADDGEVLGDRYVGMGFIWNPDESGMTVSYIIPDSPASKVLEVGDSFVEVNGVRLTDDNRNSLGFRGKPGEQVSAVVLRDGSEVDVSVARGAVRQVSSKSQVLENMKNGDADNWPADKFNMIEVSSTEEGAVWVLSAATNTEEATGLSASAYTATRFMFNDEGKVIWVANLSEDRFVLEQQGYSITR</sequence>
<organism evidence="3 4">
    <name type="scientific">SAR86 cluster bacterium</name>
    <dbReference type="NCBI Taxonomy" id="2030880"/>
    <lineage>
        <taxon>Bacteria</taxon>
        <taxon>Pseudomonadati</taxon>
        <taxon>Pseudomonadota</taxon>
        <taxon>Gammaproteobacteria</taxon>
        <taxon>SAR86 cluster</taxon>
    </lineage>
</organism>
<keyword evidence="1" id="KW-0732">Signal</keyword>
<dbReference type="Pfam" id="PF13180">
    <property type="entry name" value="PDZ_2"/>
    <property type="match status" value="1"/>
</dbReference>
<evidence type="ECO:0000256" key="1">
    <source>
        <dbReference type="SAM" id="SignalP"/>
    </source>
</evidence>